<dbReference type="PANTHER" id="PTHR28158">
    <property type="entry name" value="37S RIBOSOMAL PROTEIN S35, MITOCHONDRIAL"/>
    <property type="match status" value="1"/>
</dbReference>
<feature type="compositionally biased region" description="Basic and acidic residues" evidence="1">
    <location>
        <begin position="79"/>
        <end position="93"/>
    </location>
</feature>
<feature type="compositionally biased region" description="Acidic residues" evidence="1">
    <location>
        <begin position="47"/>
        <end position="65"/>
    </location>
</feature>
<feature type="region of interest" description="Disordered" evidence="1">
    <location>
        <begin position="314"/>
        <end position="339"/>
    </location>
</feature>
<dbReference type="GO" id="GO:0005763">
    <property type="term" value="C:mitochondrial small ribosomal subunit"/>
    <property type="evidence" value="ECO:0007669"/>
    <property type="project" value="TreeGrafter"/>
</dbReference>
<evidence type="ECO:0000256" key="1">
    <source>
        <dbReference type="SAM" id="MobiDB-lite"/>
    </source>
</evidence>
<organism evidence="2 3">
    <name type="scientific">Alectoria fallacina</name>
    <dbReference type="NCBI Taxonomy" id="1903189"/>
    <lineage>
        <taxon>Eukaryota</taxon>
        <taxon>Fungi</taxon>
        <taxon>Dikarya</taxon>
        <taxon>Ascomycota</taxon>
        <taxon>Pezizomycotina</taxon>
        <taxon>Lecanoromycetes</taxon>
        <taxon>OSLEUM clade</taxon>
        <taxon>Lecanoromycetidae</taxon>
        <taxon>Lecanorales</taxon>
        <taxon>Lecanorineae</taxon>
        <taxon>Parmeliaceae</taxon>
        <taxon>Alectoria</taxon>
    </lineage>
</organism>
<accession>A0A8H3FZ87</accession>
<dbReference type="GO" id="GO:0032543">
    <property type="term" value="P:mitochondrial translation"/>
    <property type="evidence" value="ECO:0007669"/>
    <property type="project" value="TreeGrafter"/>
</dbReference>
<evidence type="ECO:0008006" key="4">
    <source>
        <dbReference type="Google" id="ProtNLM"/>
    </source>
</evidence>
<keyword evidence="3" id="KW-1185">Reference proteome</keyword>
<dbReference type="GO" id="GO:0003735">
    <property type="term" value="F:structural constituent of ribosome"/>
    <property type="evidence" value="ECO:0007669"/>
    <property type="project" value="TreeGrafter"/>
</dbReference>
<dbReference type="Proteomes" id="UP000664203">
    <property type="component" value="Unassembled WGS sequence"/>
</dbReference>
<evidence type="ECO:0000313" key="3">
    <source>
        <dbReference type="Proteomes" id="UP000664203"/>
    </source>
</evidence>
<gene>
    <name evidence="2" type="ORF">ALECFALPRED_006220</name>
</gene>
<name>A0A8H3FZ87_9LECA</name>
<dbReference type="Pfam" id="PF12298">
    <property type="entry name" value="Bot1p"/>
    <property type="match status" value="1"/>
</dbReference>
<sequence>MFRWLNGPGAVFRHPLPGSTNYLNAYDRDGRLIRAIDRSLGKKEQKMEEDEDEIDEDEEVDEDGEIIPKIKQKSKKPRIKETKDEPPLPKENAEDLVPFPMNRQFRSQHVLSEELKDAIYEMVMVDGKSVRNVSATLGVEMNRVGAVVRLKAVEKEWEKKGNPIAFSYAKAILGMLPSTPYVPNDPITHESINDLPVHRATQIQIFHPVSESRHFTRRDAGKVFDRELKPAEDRVPHTELVQLQKWRHEGKLPKERIQLQREKDAKDAQSKKVLERMRKEKAAREIKKVETERSEFRFQDIRIESVRLTGRNKEGVGARYGIPPQDRKKGQVKIPTSVG</sequence>
<protein>
    <recommendedName>
        <fullName evidence="4">Eukaryotic mitochondrial regulator protein-domain-containing protein</fullName>
    </recommendedName>
</protein>
<dbReference type="PANTHER" id="PTHR28158:SF1">
    <property type="entry name" value="SMALL RIBOSOMAL SUBUNIT PROTEIN MS45"/>
    <property type="match status" value="1"/>
</dbReference>
<dbReference type="EMBL" id="CAJPDR010000399">
    <property type="protein sequence ID" value="CAF9935036.1"/>
    <property type="molecule type" value="Genomic_DNA"/>
</dbReference>
<reference evidence="2" key="1">
    <citation type="submission" date="2021-03" db="EMBL/GenBank/DDBJ databases">
        <authorList>
            <person name="Tagirdzhanova G."/>
        </authorList>
    </citation>
    <scope>NUCLEOTIDE SEQUENCE</scope>
</reference>
<dbReference type="OrthoDB" id="10052321at2759"/>
<comment type="caution">
    <text evidence="2">The sequence shown here is derived from an EMBL/GenBank/DDBJ whole genome shotgun (WGS) entry which is preliminary data.</text>
</comment>
<feature type="region of interest" description="Disordered" evidence="1">
    <location>
        <begin position="39"/>
        <end position="95"/>
    </location>
</feature>
<evidence type="ECO:0000313" key="2">
    <source>
        <dbReference type="EMBL" id="CAF9935036.1"/>
    </source>
</evidence>
<proteinExistence type="predicted"/>
<dbReference type="AlphaFoldDB" id="A0A8H3FZ87"/>
<dbReference type="InterPro" id="IPR021036">
    <property type="entry name" value="Ribosomal_mS45"/>
</dbReference>